<comment type="caution">
    <text evidence="2">The sequence shown here is derived from an EMBL/GenBank/DDBJ whole genome shotgun (WGS) entry which is preliminary data.</text>
</comment>
<keyword evidence="1" id="KW-0812">Transmembrane</keyword>
<proteinExistence type="predicted"/>
<sequence>MPQPSTEERLLRLEFQIPGLTEATKENSAAIKGLTQTMTQLNAALSFNRGAVSFAFRVAGATTTIVGGVAAFFMWLNGKLH</sequence>
<dbReference type="AlphaFoldDB" id="A0A225E3H2"/>
<keyword evidence="1" id="KW-1133">Transmembrane helix</keyword>
<dbReference type="RefSeq" id="WP_088254799.1">
    <property type="nucleotide sequence ID" value="NZ_NIDE01000004.1"/>
</dbReference>
<protein>
    <submittedName>
        <fullName evidence="2">Uncharacterized protein</fullName>
    </submittedName>
</protein>
<dbReference type="Proteomes" id="UP000214646">
    <property type="component" value="Unassembled WGS sequence"/>
</dbReference>
<evidence type="ECO:0000256" key="1">
    <source>
        <dbReference type="SAM" id="Phobius"/>
    </source>
</evidence>
<keyword evidence="3" id="KW-1185">Reference proteome</keyword>
<gene>
    <name evidence="2" type="ORF">FRUB_03638</name>
</gene>
<organism evidence="2 3">
    <name type="scientific">Fimbriiglobus ruber</name>
    <dbReference type="NCBI Taxonomy" id="1908690"/>
    <lineage>
        <taxon>Bacteria</taxon>
        <taxon>Pseudomonadati</taxon>
        <taxon>Planctomycetota</taxon>
        <taxon>Planctomycetia</taxon>
        <taxon>Gemmatales</taxon>
        <taxon>Gemmataceae</taxon>
        <taxon>Fimbriiglobus</taxon>
    </lineage>
</organism>
<feature type="transmembrane region" description="Helical" evidence="1">
    <location>
        <begin position="54"/>
        <end position="76"/>
    </location>
</feature>
<evidence type="ECO:0000313" key="3">
    <source>
        <dbReference type="Proteomes" id="UP000214646"/>
    </source>
</evidence>
<evidence type="ECO:0000313" key="2">
    <source>
        <dbReference type="EMBL" id="OWK44039.1"/>
    </source>
</evidence>
<reference evidence="3" key="1">
    <citation type="submission" date="2017-06" db="EMBL/GenBank/DDBJ databases">
        <title>Genome analysis of Fimbriiglobus ruber SP5, the first member of the order Planctomycetales with confirmed chitinolytic capability.</title>
        <authorList>
            <person name="Ravin N.V."/>
            <person name="Rakitin A.L."/>
            <person name="Ivanova A.A."/>
            <person name="Beletsky A.V."/>
            <person name="Kulichevskaya I.S."/>
            <person name="Mardanov A.V."/>
            <person name="Dedysh S.N."/>
        </authorList>
    </citation>
    <scope>NUCLEOTIDE SEQUENCE [LARGE SCALE GENOMIC DNA]</scope>
    <source>
        <strain evidence="3">SP5</strain>
    </source>
</reference>
<keyword evidence="1" id="KW-0472">Membrane</keyword>
<name>A0A225E3H2_9BACT</name>
<accession>A0A225E3H2</accession>
<dbReference type="EMBL" id="NIDE01000004">
    <property type="protein sequence ID" value="OWK44039.1"/>
    <property type="molecule type" value="Genomic_DNA"/>
</dbReference>